<dbReference type="NCBIfam" id="TIGR01179">
    <property type="entry name" value="galE"/>
    <property type="match status" value="1"/>
</dbReference>
<evidence type="ECO:0000256" key="3">
    <source>
        <dbReference type="ARBA" id="ARBA00023027"/>
    </source>
</evidence>
<evidence type="ECO:0000256" key="2">
    <source>
        <dbReference type="ARBA" id="ARBA00007637"/>
    </source>
</evidence>
<protein>
    <recommendedName>
        <fullName evidence="6">NAD-dependent epimerase/dehydratase domain-containing protein</fullName>
    </recommendedName>
</protein>
<comment type="similarity">
    <text evidence="2">Belongs to the NAD(P)-dependent epimerase/dehydratase family.</text>
</comment>
<dbReference type="InterPro" id="IPR005886">
    <property type="entry name" value="UDP_G4E"/>
</dbReference>
<dbReference type="GO" id="GO:0003978">
    <property type="term" value="F:UDP-glucose 4-epimerase activity"/>
    <property type="evidence" value="ECO:0007669"/>
    <property type="project" value="InterPro"/>
</dbReference>
<dbReference type="InterPro" id="IPR001509">
    <property type="entry name" value="Epimerase_deHydtase"/>
</dbReference>
<dbReference type="SUPFAM" id="SSF51735">
    <property type="entry name" value="NAD(P)-binding Rossmann-fold domains"/>
    <property type="match status" value="1"/>
</dbReference>
<keyword evidence="4" id="KW-0413">Isomerase</keyword>
<evidence type="ECO:0000313" key="7">
    <source>
        <dbReference type="EMBL" id="GAJ15841.1"/>
    </source>
</evidence>
<dbReference type="GO" id="GO:0033499">
    <property type="term" value="P:galactose catabolic process via UDP-galactose, Leloir pathway"/>
    <property type="evidence" value="ECO:0007669"/>
    <property type="project" value="TreeGrafter"/>
</dbReference>
<dbReference type="Pfam" id="PF01370">
    <property type="entry name" value="Epimerase"/>
    <property type="match status" value="1"/>
</dbReference>
<dbReference type="InterPro" id="IPR036291">
    <property type="entry name" value="NAD(P)-bd_dom_sf"/>
</dbReference>
<sequence length="227" mass="24948">MKSVLITGGAGYIGSHMVKLLGEQTDYDITVIDNLSTGKQEAVLYGDLIVEDLSNFDGICEVFSKRRFDAIIHFAASIIVPESVANPLQYYSNNTVNTIKLISMALQYKVKYFIFSSTAAVYGIPDEIPVKETTSVHPINPYGMSKLMGERVLIDAAQAHKDLKYTTLRYFNVAGASSDGKIGQNFPQATHLIKKAAQTVIGKTGYLEIYGTDYDTPDGTGVRDYIH</sequence>
<dbReference type="Gene3D" id="3.40.50.720">
    <property type="entry name" value="NAD(P)-binding Rossmann-like Domain"/>
    <property type="match status" value="1"/>
</dbReference>
<proteinExistence type="inferred from homology"/>
<reference evidence="7" key="1">
    <citation type="journal article" date="2014" name="Front. Microbiol.">
        <title>High frequency of phylogenetically diverse reductive dehalogenase-homologous genes in deep subseafloor sedimentary metagenomes.</title>
        <authorList>
            <person name="Kawai M."/>
            <person name="Futagami T."/>
            <person name="Toyoda A."/>
            <person name="Takaki Y."/>
            <person name="Nishi S."/>
            <person name="Hori S."/>
            <person name="Arai W."/>
            <person name="Tsubouchi T."/>
            <person name="Morono Y."/>
            <person name="Uchiyama I."/>
            <person name="Ito T."/>
            <person name="Fujiyama A."/>
            <person name="Inagaki F."/>
            <person name="Takami H."/>
        </authorList>
    </citation>
    <scope>NUCLEOTIDE SEQUENCE</scope>
    <source>
        <strain evidence="7">Expedition CK06-06</strain>
    </source>
</reference>
<feature type="non-terminal residue" evidence="7">
    <location>
        <position position="227"/>
    </location>
</feature>
<dbReference type="PANTHER" id="PTHR43725">
    <property type="entry name" value="UDP-GLUCOSE 4-EPIMERASE"/>
    <property type="match status" value="1"/>
</dbReference>
<evidence type="ECO:0000259" key="6">
    <source>
        <dbReference type="Pfam" id="PF01370"/>
    </source>
</evidence>
<evidence type="ECO:0000256" key="4">
    <source>
        <dbReference type="ARBA" id="ARBA00023235"/>
    </source>
</evidence>
<evidence type="ECO:0000256" key="5">
    <source>
        <dbReference type="ARBA" id="ARBA00023277"/>
    </source>
</evidence>
<dbReference type="AlphaFoldDB" id="X1VK29"/>
<keyword evidence="5" id="KW-0119">Carbohydrate metabolism</keyword>
<comment type="caution">
    <text evidence="7">The sequence shown here is derived from an EMBL/GenBank/DDBJ whole genome shotgun (WGS) entry which is preliminary data.</text>
</comment>
<dbReference type="EMBL" id="BARW01027497">
    <property type="protein sequence ID" value="GAJ15841.1"/>
    <property type="molecule type" value="Genomic_DNA"/>
</dbReference>
<keyword evidence="3" id="KW-0520">NAD</keyword>
<dbReference type="PANTHER" id="PTHR43725:SF53">
    <property type="entry name" value="UDP-ARABINOSE 4-EPIMERASE 1"/>
    <property type="match status" value="1"/>
</dbReference>
<gene>
    <name evidence="7" type="ORF">S12H4_44600</name>
</gene>
<name>X1VK29_9ZZZZ</name>
<feature type="domain" description="NAD-dependent epimerase/dehydratase" evidence="6">
    <location>
        <begin position="4"/>
        <end position="227"/>
    </location>
</feature>
<comment type="cofactor">
    <cofactor evidence="1">
        <name>NAD(+)</name>
        <dbReference type="ChEBI" id="CHEBI:57540"/>
    </cofactor>
</comment>
<dbReference type="Gene3D" id="3.90.25.10">
    <property type="entry name" value="UDP-galactose 4-epimerase, domain 1"/>
    <property type="match status" value="1"/>
</dbReference>
<organism evidence="7">
    <name type="scientific">marine sediment metagenome</name>
    <dbReference type="NCBI Taxonomy" id="412755"/>
    <lineage>
        <taxon>unclassified sequences</taxon>
        <taxon>metagenomes</taxon>
        <taxon>ecological metagenomes</taxon>
    </lineage>
</organism>
<evidence type="ECO:0000256" key="1">
    <source>
        <dbReference type="ARBA" id="ARBA00001911"/>
    </source>
</evidence>
<accession>X1VK29</accession>